<keyword evidence="1" id="KW-0378">Hydrolase</keyword>
<dbReference type="PANTHER" id="PTHR11439:SF483">
    <property type="entry name" value="PEPTIDE SYNTHASE GLIP-LIKE, PUTATIVE (AFU_ORTHOLOGUE AFUA_3G12920)-RELATED"/>
    <property type="match status" value="1"/>
</dbReference>
<dbReference type="GO" id="GO:0071897">
    <property type="term" value="P:DNA biosynthetic process"/>
    <property type="evidence" value="ECO:0007669"/>
    <property type="project" value="UniProtKB-ARBA"/>
</dbReference>
<keyword evidence="5" id="KW-1185">Reference proteome</keyword>
<dbReference type="SUPFAM" id="SSF53098">
    <property type="entry name" value="Ribonuclease H-like"/>
    <property type="match status" value="1"/>
</dbReference>
<dbReference type="OrthoDB" id="8056975at2759"/>
<dbReference type="InterPro" id="IPR001584">
    <property type="entry name" value="Integrase_cat-core"/>
</dbReference>
<keyword evidence="1" id="KW-0645">Protease</keyword>
<evidence type="ECO:0000313" key="5">
    <source>
        <dbReference type="Proteomes" id="UP000502823"/>
    </source>
</evidence>
<feature type="compositionally biased region" description="Basic and acidic residues" evidence="2">
    <location>
        <begin position="379"/>
        <end position="390"/>
    </location>
</feature>
<dbReference type="GO" id="GO:0015074">
    <property type="term" value="P:DNA integration"/>
    <property type="evidence" value="ECO:0007669"/>
    <property type="project" value="InterPro"/>
</dbReference>
<protein>
    <recommendedName>
        <fullName evidence="3">Integrase catalytic domain-containing protein</fullName>
    </recommendedName>
</protein>
<proteinExistence type="predicted"/>
<accession>A0A6L2PVZ3</accession>
<dbReference type="CDD" id="cd09272">
    <property type="entry name" value="RNase_HI_RT_Ty1"/>
    <property type="match status" value="1"/>
</dbReference>
<feature type="region of interest" description="Disordered" evidence="2">
    <location>
        <begin position="358"/>
        <end position="390"/>
    </location>
</feature>
<dbReference type="PANTHER" id="PTHR11439">
    <property type="entry name" value="GAG-POL-RELATED RETROTRANSPOSON"/>
    <property type="match status" value="1"/>
</dbReference>
<dbReference type="Pfam" id="PF22936">
    <property type="entry name" value="Pol_BBD"/>
    <property type="match status" value="1"/>
</dbReference>
<feature type="compositionally biased region" description="Low complexity" evidence="2">
    <location>
        <begin position="358"/>
        <end position="374"/>
    </location>
</feature>
<gene>
    <name evidence="4" type="ORF">Cfor_01979</name>
</gene>
<dbReference type="InParanoid" id="A0A6L2PVZ3"/>
<sequence length="868" mass="96988">MQAYGEGTIKVQLFHNGTWHDVVLKDVWYVPDASAHLFSVKAAAKNGYCTIFSKNKVVIHGTDRTVAASGKLVNDLYVLDVRIHLATKTETLQVWHERLGHQNKHHLVKVLKQHGMNVEASAEFCDGCALEKAHRRSFGTQTTRPNVIGGQINADVCGPMTEISAGGARYYICFKDDYSKYRRMFFIATKNEVVDCLLSLTERNGGKEFNFKAVQKVLEEYGTTHRIAMPYTPEQNGAAEQENRTIVESACSTLHASGLPKELWVEACNTAVYILNHTGPTPVEGKTPLELWTGRTGKTDGYRIWMPKERKIVLSHDVLFKPEVTCNSCSDIIQNGNVCPTPRVAPAAELEISQIYKSNNGNSTSTSGGSNDSNQETDIPDRKSKCEKKQPEWVTSGEFVCLVDSGQGDHSLNPISYAEAMLSNEKKRWLKAVHEELESLKENDTWELVTKPISAKVIQNHWVMHVKTSSDGSAHFKAHLDAKGYVQKQGVDYDETFSPVARYDTVHTLFAVAASKNMKLKQFDMKTAFLYGELEEEVYLEQPEGFDDGSGCICRLKRSLYGLKQAPCCWNKRLIRFMKKAGLKNSTVDPCMFYHTNEGSSLYVSIYVNDGLIVGNKDEEIEGFLKLLQEEFKITLGSLQNFLGMQIKCESDGSIFLSQEAYTNKILERFNMAEANGVSTPASHEESNNMKDVSGKVPYHEAVDSLMYLMVATHPDIAFAVNKAARVMDKPAEKDWNDVRHIFHYLRATNSYGLKYTRGSTELKVFSDADFAGDKATRRSTTGIVTMFRGGAVSWTSQLQKATALSTIEAEIIAGSEGAKELVWLKRLLSELLSNLSSKIPALYINNAGAIKLAKNPEYHKRSKRIKV</sequence>
<dbReference type="AlphaFoldDB" id="A0A6L2PVZ3"/>
<name>A0A6L2PVZ3_COPFO</name>
<dbReference type="GO" id="GO:0004190">
    <property type="term" value="F:aspartic-type endopeptidase activity"/>
    <property type="evidence" value="ECO:0007669"/>
    <property type="project" value="UniProtKB-KW"/>
</dbReference>
<dbReference type="Pfam" id="PF07727">
    <property type="entry name" value="RVT_2"/>
    <property type="match status" value="1"/>
</dbReference>
<evidence type="ECO:0000256" key="2">
    <source>
        <dbReference type="SAM" id="MobiDB-lite"/>
    </source>
</evidence>
<dbReference type="GO" id="GO:0003676">
    <property type="term" value="F:nucleic acid binding"/>
    <property type="evidence" value="ECO:0007669"/>
    <property type="project" value="InterPro"/>
</dbReference>
<evidence type="ECO:0000259" key="3">
    <source>
        <dbReference type="PROSITE" id="PS50994"/>
    </source>
</evidence>
<dbReference type="InterPro" id="IPR043502">
    <property type="entry name" value="DNA/RNA_pol_sf"/>
</dbReference>
<comment type="caution">
    <text evidence="4">The sequence shown here is derived from an EMBL/GenBank/DDBJ whole genome shotgun (WGS) entry which is preliminary data.</text>
</comment>
<evidence type="ECO:0000313" key="4">
    <source>
        <dbReference type="EMBL" id="GFG36771.1"/>
    </source>
</evidence>
<reference evidence="5" key="1">
    <citation type="submission" date="2020-01" db="EMBL/GenBank/DDBJ databases">
        <title>Draft genome sequence of the Termite Coptotermes fromosanus.</title>
        <authorList>
            <person name="Itakura S."/>
            <person name="Yosikawa Y."/>
            <person name="Umezawa K."/>
        </authorList>
    </citation>
    <scope>NUCLEOTIDE SEQUENCE [LARGE SCALE GENOMIC DNA]</scope>
</reference>
<dbReference type="PROSITE" id="PS50994">
    <property type="entry name" value="INTEGRASE"/>
    <property type="match status" value="1"/>
</dbReference>
<dbReference type="InterPro" id="IPR054722">
    <property type="entry name" value="PolX-like_BBD"/>
</dbReference>
<dbReference type="InterPro" id="IPR036397">
    <property type="entry name" value="RNaseH_sf"/>
</dbReference>
<organism evidence="4 5">
    <name type="scientific">Coptotermes formosanus</name>
    <name type="common">Formosan subterranean termite</name>
    <dbReference type="NCBI Taxonomy" id="36987"/>
    <lineage>
        <taxon>Eukaryota</taxon>
        <taxon>Metazoa</taxon>
        <taxon>Ecdysozoa</taxon>
        <taxon>Arthropoda</taxon>
        <taxon>Hexapoda</taxon>
        <taxon>Insecta</taxon>
        <taxon>Pterygota</taxon>
        <taxon>Neoptera</taxon>
        <taxon>Polyneoptera</taxon>
        <taxon>Dictyoptera</taxon>
        <taxon>Blattodea</taxon>
        <taxon>Blattoidea</taxon>
        <taxon>Termitoidae</taxon>
        <taxon>Rhinotermitidae</taxon>
        <taxon>Coptotermes</taxon>
    </lineage>
</organism>
<evidence type="ECO:0000256" key="1">
    <source>
        <dbReference type="ARBA" id="ARBA00022750"/>
    </source>
</evidence>
<dbReference type="InterPro" id="IPR012337">
    <property type="entry name" value="RNaseH-like_sf"/>
</dbReference>
<feature type="domain" description="Integrase catalytic" evidence="3">
    <location>
        <begin position="204"/>
        <end position="296"/>
    </location>
</feature>
<dbReference type="Pfam" id="PF13976">
    <property type="entry name" value="gag_pre-integrs"/>
    <property type="match status" value="1"/>
</dbReference>
<dbReference type="GO" id="GO:0042575">
    <property type="term" value="C:DNA polymerase complex"/>
    <property type="evidence" value="ECO:0007669"/>
    <property type="project" value="UniProtKB-ARBA"/>
</dbReference>
<dbReference type="InterPro" id="IPR013103">
    <property type="entry name" value="RVT_2"/>
</dbReference>
<keyword evidence="1" id="KW-0064">Aspartyl protease</keyword>
<dbReference type="SUPFAM" id="SSF56672">
    <property type="entry name" value="DNA/RNA polymerases"/>
    <property type="match status" value="1"/>
</dbReference>
<dbReference type="EMBL" id="BLKM01012535">
    <property type="protein sequence ID" value="GFG36771.1"/>
    <property type="molecule type" value="Genomic_DNA"/>
</dbReference>
<dbReference type="InterPro" id="IPR025724">
    <property type="entry name" value="GAG-pre-integrase_dom"/>
</dbReference>
<dbReference type="Proteomes" id="UP000502823">
    <property type="component" value="Unassembled WGS sequence"/>
</dbReference>
<dbReference type="Gene3D" id="3.30.420.10">
    <property type="entry name" value="Ribonuclease H-like superfamily/Ribonuclease H"/>
    <property type="match status" value="1"/>
</dbReference>